<keyword evidence="5 8" id="KW-0812">Transmembrane</keyword>
<evidence type="ECO:0000256" key="1">
    <source>
        <dbReference type="ARBA" id="ARBA00004651"/>
    </source>
</evidence>
<feature type="transmembrane region" description="Helical" evidence="8">
    <location>
        <begin position="106"/>
        <end position="139"/>
    </location>
</feature>
<evidence type="ECO:0000256" key="7">
    <source>
        <dbReference type="ARBA" id="ARBA00023136"/>
    </source>
</evidence>
<feature type="transmembrane region" description="Helical" evidence="8">
    <location>
        <begin position="219"/>
        <end position="240"/>
    </location>
</feature>
<evidence type="ECO:0000256" key="8">
    <source>
        <dbReference type="SAM" id="Phobius"/>
    </source>
</evidence>
<evidence type="ECO:0000256" key="2">
    <source>
        <dbReference type="ARBA" id="ARBA00010145"/>
    </source>
</evidence>
<dbReference type="GO" id="GO:0055085">
    <property type="term" value="P:transmembrane transport"/>
    <property type="evidence" value="ECO:0007669"/>
    <property type="project" value="InterPro"/>
</dbReference>
<evidence type="ECO:0000313" key="10">
    <source>
        <dbReference type="Proteomes" id="UP001320119"/>
    </source>
</evidence>
<dbReference type="Proteomes" id="UP001320119">
    <property type="component" value="Chromosome"/>
</dbReference>
<dbReference type="RefSeq" id="WP_236985302.1">
    <property type="nucleotide sequence ID" value="NZ_AP023086.1"/>
</dbReference>
<dbReference type="EMBL" id="AP023086">
    <property type="protein sequence ID" value="BCD95844.1"/>
    <property type="molecule type" value="Genomic_DNA"/>
</dbReference>
<proteinExistence type="inferred from homology"/>
<evidence type="ECO:0008006" key="11">
    <source>
        <dbReference type="Google" id="ProtNLM"/>
    </source>
</evidence>
<name>A0AAN1WDZ5_9GAMM</name>
<reference evidence="9 10" key="1">
    <citation type="journal article" date="2022" name="IScience">
        <title>An ultrasensitive nanofiber-based assay for enzymatic hydrolysis and deep-sea microbial degradation of cellulose.</title>
        <authorList>
            <person name="Tsudome M."/>
            <person name="Tachioka M."/>
            <person name="Miyazaki M."/>
            <person name="Uchimura K."/>
            <person name="Tsuda M."/>
            <person name="Takaki Y."/>
            <person name="Deguchi S."/>
        </authorList>
    </citation>
    <scope>NUCLEOTIDE SEQUENCE [LARGE SCALE GENOMIC DNA]</scope>
    <source>
        <strain evidence="9 10">GE09</strain>
    </source>
</reference>
<dbReference type="Pfam" id="PF03547">
    <property type="entry name" value="Mem_trans"/>
    <property type="match status" value="1"/>
</dbReference>
<evidence type="ECO:0000256" key="4">
    <source>
        <dbReference type="ARBA" id="ARBA00022475"/>
    </source>
</evidence>
<comment type="similarity">
    <text evidence="2">Belongs to the auxin efflux carrier (TC 2.A.69) family.</text>
</comment>
<evidence type="ECO:0000313" key="9">
    <source>
        <dbReference type="EMBL" id="BCD95844.1"/>
    </source>
</evidence>
<feature type="transmembrane region" description="Helical" evidence="8">
    <location>
        <begin position="64"/>
        <end position="86"/>
    </location>
</feature>
<keyword evidence="6 8" id="KW-1133">Transmembrane helix</keyword>
<dbReference type="PANTHER" id="PTHR36838">
    <property type="entry name" value="AUXIN EFFLUX CARRIER FAMILY PROTEIN"/>
    <property type="match status" value="1"/>
</dbReference>
<keyword evidence="7 8" id="KW-0472">Membrane</keyword>
<accession>A0AAN1WDZ5</accession>
<keyword evidence="4" id="KW-1003">Cell membrane</keyword>
<feature type="transmembrane region" description="Helical" evidence="8">
    <location>
        <begin position="246"/>
        <end position="266"/>
    </location>
</feature>
<dbReference type="Gene3D" id="1.20.1530.20">
    <property type="match status" value="1"/>
</dbReference>
<comment type="subcellular location">
    <subcellularLocation>
        <location evidence="1">Cell membrane</location>
        <topology evidence="1">Multi-pass membrane protein</topology>
    </subcellularLocation>
</comment>
<evidence type="ECO:0000256" key="3">
    <source>
        <dbReference type="ARBA" id="ARBA00022448"/>
    </source>
</evidence>
<dbReference type="InterPro" id="IPR038770">
    <property type="entry name" value="Na+/solute_symporter_sf"/>
</dbReference>
<feature type="transmembrane region" description="Helical" evidence="8">
    <location>
        <begin position="187"/>
        <end position="207"/>
    </location>
</feature>
<feature type="transmembrane region" description="Helical" evidence="8">
    <location>
        <begin position="33"/>
        <end position="52"/>
    </location>
</feature>
<dbReference type="GO" id="GO:0005886">
    <property type="term" value="C:plasma membrane"/>
    <property type="evidence" value="ECO:0007669"/>
    <property type="project" value="UniProtKB-SubCell"/>
</dbReference>
<feature type="transmembrane region" description="Helical" evidence="8">
    <location>
        <begin position="273"/>
        <end position="295"/>
    </location>
</feature>
<organism evidence="9 10">
    <name type="scientific">Marinagarivorans cellulosilyticus</name>
    <dbReference type="NCBI Taxonomy" id="2721545"/>
    <lineage>
        <taxon>Bacteria</taxon>
        <taxon>Pseudomonadati</taxon>
        <taxon>Pseudomonadota</taxon>
        <taxon>Gammaproteobacteria</taxon>
        <taxon>Cellvibrionales</taxon>
        <taxon>Cellvibrionaceae</taxon>
        <taxon>Marinagarivorans</taxon>
    </lineage>
</organism>
<dbReference type="InterPro" id="IPR004776">
    <property type="entry name" value="Mem_transp_PIN-like"/>
</dbReference>
<gene>
    <name evidence="9" type="ORF">MARGE09_P0043</name>
</gene>
<dbReference type="PANTHER" id="PTHR36838:SF1">
    <property type="entry name" value="SLR1864 PROTEIN"/>
    <property type="match status" value="1"/>
</dbReference>
<keyword evidence="3" id="KW-0813">Transport</keyword>
<feature type="transmembrane region" description="Helical" evidence="8">
    <location>
        <begin position="160"/>
        <end position="181"/>
    </location>
</feature>
<dbReference type="KEGG" id="marq:MARGE09_P0043"/>
<keyword evidence="10" id="KW-1185">Reference proteome</keyword>
<dbReference type="AlphaFoldDB" id="A0AAN1WDZ5"/>
<evidence type="ECO:0000256" key="6">
    <source>
        <dbReference type="ARBA" id="ARBA00022989"/>
    </source>
</evidence>
<sequence length="296" mass="31107">MLSQLLAILAPLIIAVGAGFVWGKTQPNFPSEFVSRLVMNIGTPCLIISAMAKVNVAPSVIGEVALASALAMLLTGLAAAVIIRIWRLDYATYLPPVIFPNNGNMGLPLCLFAFGPTGLALAMGPFMVMMIATFTVGLALVVPKQGGTNRHLGAIFKQPVLYAMALSVALMLTQTALPRWASNTVDLLGGIAIPLMTLALGVSLATLKIHSWHRSVVFSGLRMGGGLLAGLVSCQLLGLTGLAKNVVLIQAAMPVAVITYLLALRYNHHPQEVAAMVVVSNALAFVCLPFLLMAIL</sequence>
<protein>
    <recommendedName>
        <fullName evidence="11">Transporter</fullName>
    </recommendedName>
</protein>
<evidence type="ECO:0000256" key="5">
    <source>
        <dbReference type="ARBA" id="ARBA00022692"/>
    </source>
</evidence>